<dbReference type="AlphaFoldDB" id="A0A1R4AAY6"/>
<evidence type="ECO:0000313" key="2">
    <source>
        <dbReference type="EMBL" id="SJK86166.1"/>
    </source>
</evidence>
<reference evidence="2 3" key="3">
    <citation type="journal article" date="2016" name="Sci. Rep.">
        <title>Genome-wide diversity and gene expression profiling of Babesia microti isolates identify polymorphic genes that mediate host-pathogen interactions.</title>
        <authorList>
            <person name="Silva J.C."/>
            <person name="Cornillot E."/>
            <person name="McCracken C."/>
            <person name="Usmani-Brown S."/>
            <person name="Dwivedi A."/>
            <person name="Ifeonu O.O."/>
            <person name="Crabtree J."/>
            <person name="Gotia H.T."/>
            <person name="Virji A.Z."/>
            <person name="Reynes C."/>
            <person name="Colinge J."/>
            <person name="Kumar V."/>
            <person name="Lawres L."/>
            <person name="Pazzi J.E."/>
            <person name="Pablo J.V."/>
            <person name="Hung C."/>
            <person name="Brancato J."/>
            <person name="Kumari P."/>
            <person name="Orvis J."/>
            <person name="Tretina K."/>
            <person name="Chibucos M."/>
            <person name="Ott S."/>
            <person name="Sadzewicz L."/>
            <person name="Sengamalay N."/>
            <person name="Shetty A.C."/>
            <person name="Su Q."/>
            <person name="Tallon L."/>
            <person name="Fraser C.M."/>
            <person name="Frutos R."/>
            <person name="Molina D.M."/>
            <person name="Krause P.J."/>
            <person name="Ben Mamoun C."/>
        </authorList>
    </citation>
    <scope>NUCLEOTIDE SEQUENCE [LARGE SCALE GENOMIC DNA]</scope>
    <source>
        <strain evidence="2 3">RI</strain>
    </source>
</reference>
<feature type="transmembrane region" description="Helical" evidence="1">
    <location>
        <begin position="50"/>
        <end position="73"/>
    </location>
</feature>
<dbReference type="KEGG" id="bmic:BMR1_02g04080"/>
<protein>
    <submittedName>
        <fullName evidence="2">Uncharacterized protein</fullName>
    </submittedName>
</protein>
<reference evidence="2 3" key="2">
    <citation type="journal article" date="2013" name="PLoS ONE">
        <title>Whole genome mapping and re-organization of the nuclear and mitochondrial genomes of Babesia microti isolates.</title>
        <authorList>
            <person name="Cornillot E."/>
            <person name="Dassouli A."/>
            <person name="Garg A."/>
            <person name="Pachikara N."/>
            <person name="Randazzo S."/>
            <person name="Depoix D."/>
            <person name="Carcy B."/>
            <person name="Delbecq S."/>
            <person name="Frutos R."/>
            <person name="Silva J.C."/>
            <person name="Sutton R."/>
            <person name="Krause P.J."/>
            <person name="Mamoun C.B."/>
        </authorList>
    </citation>
    <scope>NUCLEOTIDE SEQUENCE [LARGE SCALE GENOMIC DNA]</scope>
    <source>
        <strain evidence="2 3">RI</strain>
    </source>
</reference>
<proteinExistence type="predicted"/>
<keyword evidence="1" id="KW-1133">Transmembrane helix</keyword>
<accession>A0A1R4AAY6</accession>
<dbReference type="VEuPathDB" id="PiroplasmaDB:BMR1_02g04080"/>
<keyword evidence="1" id="KW-0472">Membrane</keyword>
<dbReference type="RefSeq" id="XP_021338359.1">
    <property type="nucleotide sequence ID" value="XM_021481754.1"/>
</dbReference>
<name>A0A1R4AAY6_BABMR</name>
<gene>
    <name evidence="2" type="ORF">BMR1_02g04080</name>
</gene>
<keyword evidence="1" id="KW-0812">Transmembrane</keyword>
<evidence type="ECO:0000256" key="1">
    <source>
        <dbReference type="SAM" id="Phobius"/>
    </source>
</evidence>
<sequence>MFGLTCRRLLIRKLINSRANHTMNSVRNYSDRPAIARLIGPFYVFLSPKILTTAGTVLAFYLLLLFPLDPLFFNARKIKRINDEKTMNS</sequence>
<dbReference type="EMBL" id="FO082872">
    <property type="protein sequence ID" value="SJK86166.1"/>
    <property type="molecule type" value="Genomic_DNA"/>
</dbReference>
<dbReference type="GeneID" id="24424595"/>
<evidence type="ECO:0000313" key="3">
    <source>
        <dbReference type="Proteomes" id="UP000002899"/>
    </source>
</evidence>
<keyword evidence="3" id="KW-1185">Reference proteome</keyword>
<dbReference type="Proteomes" id="UP000002899">
    <property type="component" value="Chromosome II"/>
</dbReference>
<reference evidence="2 3" key="1">
    <citation type="journal article" date="2012" name="Nucleic Acids Res.">
        <title>Sequencing of the smallest Apicomplexan genome from the human pathogen Babesia microti.</title>
        <authorList>
            <person name="Cornillot E."/>
            <person name="Hadj-Kaddour K."/>
            <person name="Dassouli A."/>
            <person name="Noel B."/>
            <person name="Ranwez V."/>
            <person name="Vacherie B."/>
            <person name="Augagneur Y."/>
            <person name="Bres V."/>
            <person name="Duclos A."/>
            <person name="Randazzo S."/>
            <person name="Carcy B."/>
            <person name="Debierre-Grockiego F."/>
            <person name="Delbecq S."/>
            <person name="Moubri-Menage K."/>
            <person name="Shams-Eldin H."/>
            <person name="Usmani-Brown S."/>
            <person name="Bringaud F."/>
            <person name="Wincker P."/>
            <person name="Vivares C.P."/>
            <person name="Schwarz R.T."/>
            <person name="Schetters T.P."/>
            <person name="Krause P.J."/>
            <person name="Gorenflot A."/>
            <person name="Berry V."/>
            <person name="Barbe V."/>
            <person name="Ben Mamoun C."/>
        </authorList>
    </citation>
    <scope>NUCLEOTIDE SEQUENCE [LARGE SCALE GENOMIC DNA]</scope>
    <source>
        <strain evidence="2 3">RI</strain>
    </source>
</reference>
<organism evidence="2 3">
    <name type="scientific">Babesia microti (strain RI)</name>
    <dbReference type="NCBI Taxonomy" id="1133968"/>
    <lineage>
        <taxon>Eukaryota</taxon>
        <taxon>Sar</taxon>
        <taxon>Alveolata</taxon>
        <taxon>Apicomplexa</taxon>
        <taxon>Aconoidasida</taxon>
        <taxon>Piroplasmida</taxon>
        <taxon>Babesiidae</taxon>
        <taxon>Babesia</taxon>
    </lineage>
</organism>